<protein>
    <recommendedName>
        <fullName evidence="10">GATA-type domain-containing protein</fullName>
    </recommendedName>
</protein>
<dbReference type="Gene3D" id="3.30.50.10">
    <property type="entry name" value="Erythroid Transcription Factor GATA-1, subunit A"/>
    <property type="match status" value="1"/>
</dbReference>
<gene>
    <name evidence="11" type="ORF">ONB1V03_LOCUS17822</name>
</gene>
<evidence type="ECO:0000259" key="10">
    <source>
        <dbReference type="PROSITE" id="PS50114"/>
    </source>
</evidence>
<dbReference type="PANTHER" id="PTHR10071:SF281">
    <property type="entry name" value="BOX A-BINDING FACTOR-RELATED"/>
    <property type="match status" value="1"/>
</dbReference>
<dbReference type="GO" id="GO:0045944">
    <property type="term" value="P:positive regulation of transcription by RNA polymerase II"/>
    <property type="evidence" value="ECO:0007669"/>
    <property type="project" value="TreeGrafter"/>
</dbReference>
<accession>A0A7R9QXE5</accession>
<evidence type="ECO:0000256" key="1">
    <source>
        <dbReference type="ARBA" id="ARBA00004123"/>
    </source>
</evidence>
<evidence type="ECO:0000256" key="9">
    <source>
        <dbReference type="SAM" id="MobiDB-lite"/>
    </source>
</evidence>
<keyword evidence="5" id="KW-0805">Transcription regulation</keyword>
<evidence type="ECO:0000256" key="5">
    <source>
        <dbReference type="ARBA" id="ARBA00023015"/>
    </source>
</evidence>
<dbReference type="PRINTS" id="PR00619">
    <property type="entry name" value="GATAZNFINGER"/>
</dbReference>
<dbReference type="GO" id="GO:0005634">
    <property type="term" value="C:nucleus"/>
    <property type="evidence" value="ECO:0007669"/>
    <property type="project" value="UniProtKB-SubCell"/>
</dbReference>
<dbReference type="CDD" id="cd00202">
    <property type="entry name" value="ZnF_GATA"/>
    <property type="match status" value="1"/>
</dbReference>
<evidence type="ECO:0000256" key="3">
    <source>
        <dbReference type="ARBA" id="ARBA00022771"/>
    </source>
</evidence>
<feature type="compositionally biased region" description="Low complexity" evidence="9">
    <location>
        <begin position="143"/>
        <end position="159"/>
    </location>
</feature>
<dbReference type="EMBL" id="CAJPVJ010022999">
    <property type="protein sequence ID" value="CAG2178397.1"/>
    <property type="molecule type" value="Genomic_DNA"/>
</dbReference>
<dbReference type="Pfam" id="PF00320">
    <property type="entry name" value="GATA"/>
    <property type="match status" value="1"/>
</dbReference>
<dbReference type="SMART" id="SM00401">
    <property type="entry name" value="ZnF_GATA"/>
    <property type="match status" value="1"/>
</dbReference>
<dbReference type="GO" id="GO:0000981">
    <property type="term" value="F:DNA-binding transcription factor activity, RNA polymerase II-specific"/>
    <property type="evidence" value="ECO:0007669"/>
    <property type="project" value="TreeGrafter"/>
</dbReference>
<proteinExistence type="predicted"/>
<dbReference type="GO" id="GO:0000978">
    <property type="term" value="F:RNA polymerase II cis-regulatory region sequence-specific DNA binding"/>
    <property type="evidence" value="ECO:0007669"/>
    <property type="project" value="TreeGrafter"/>
</dbReference>
<reference evidence="11" key="1">
    <citation type="submission" date="2020-11" db="EMBL/GenBank/DDBJ databases">
        <authorList>
            <person name="Tran Van P."/>
        </authorList>
    </citation>
    <scope>NUCLEOTIDE SEQUENCE</scope>
</reference>
<keyword evidence="3 8" id="KW-0863">Zinc-finger</keyword>
<dbReference type="GO" id="GO:0000122">
    <property type="term" value="P:negative regulation of transcription by RNA polymerase II"/>
    <property type="evidence" value="ECO:0007669"/>
    <property type="project" value="TreeGrafter"/>
</dbReference>
<evidence type="ECO:0000256" key="7">
    <source>
        <dbReference type="ARBA" id="ARBA00023242"/>
    </source>
</evidence>
<feature type="region of interest" description="Disordered" evidence="9">
    <location>
        <begin position="140"/>
        <end position="166"/>
    </location>
</feature>
<dbReference type="SUPFAM" id="SSF57716">
    <property type="entry name" value="Glucocorticoid receptor-like (DNA-binding domain)"/>
    <property type="match status" value="1"/>
</dbReference>
<dbReference type="InterPro" id="IPR039355">
    <property type="entry name" value="Transcription_factor_GATA"/>
</dbReference>
<dbReference type="GO" id="GO:0008270">
    <property type="term" value="F:zinc ion binding"/>
    <property type="evidence" value="ECO:0007669"/>
    <property type="project" value="UniProtKB-KW"/>
</dbReference>
<evidence type="ECO:0000256" key="8">
    <source>
        <dbReference type="PROSITE-ProRule" id="PRU00094"/>
    </source>
</evidence>
<sequence>MNMNIKSDNNSSDRQCSNACGLYYRVNGDHRPHVSKISRVSTLRKSFLHCANCGTNKTTMWRRDAGGVHVCNACGLFFRINGFNRPVSMRRDVIRTRKRREKDLMQSPAEEALSNSASLDLSSIELSSLSADTTIKLEADGHLTPTTPSSTLSSPSTSSNESCNSYNYTDHPPNDWTPHHDVNPLTYIFTESMDYYNPEHTAIS</sequence>
<name>A0A7R9QXE5_9ACAR</name>
<dbReference type="PROSITE" id="PS50114">
    <property type="entry name" value="GATA_ZN_FINGER_2"/>
    <property type="match status" value="2"/>
</dbReference>
<keyword evidence="7" id="KW-0539">Nucleus</keyword>
<feature type="domain" description="GATA-type" evidence="10">
    <location>
        <begin position="18"/>
        <end position="44"/>
    </location>
</feature>
<keyword evidence="4" id="KW-0862">Zinc</keyword>
<comment type="subcellular location">
    <subcellularLocation>
        <location evidence="1">Nucleus</location>
    </subcellularLocation>
</comment>
<evidence type="ECO:0000313" key="11">
    <source>
        <dbReference type="EMBL" id="CAD7661261.1"/>
    </source>
</evidence>
<keyword evidence="6" id="KW-0804">Transcription</keyword>
<keyword evidence="2" id="KW-0479">Metal-binding</keyword>
<evidence type="ECO:0000256" key="4">
    <source>
        <dbReference type="ARBA" id="ARBA00022833"/>
    </source>
</evidence>
<dbReference type="EMBL" id="OC937824">
    <property type="protein sequence ID" value="CAD7661261.1"/>
    <property type="molecule type" value="Genomic_DNA"/>
</dbReference>
<dbReference type="PANTHER" id="PTHR10071">
    <property type="entry name" value="TRANSCRIPTION FACTOR GATA FAMILY MEMBER"/>
    <property type="match status" value="1"/>
</dbReference>
<evidence type="ECO:0000313" key="12">
    <source>
        <dbReference type="Proteomes" id="UP000728032"/>
    </source>
</evidence>
<feature type="domain" description="GATA-type" evidence="10">
    <location>
        <begin position="44"/>
        <end position="97"/>
    </location>
</feature>
<dbReference type="OrthoDB" id="6489427at2759"/>
<dbReference type="Proteomes" id="UP000728032">
    <property type="component" value="Unassembled WGS sequence"/>
</dbReference>
<dbReference type="PROSITE" id="PS00344">
    <property type="entry name" value="GATA_ZN_FINGER_1"/>
    <property type="match status" value="1"/>
</dbReference>
<keyword evidence="12" id="KW-1185">Reference proteome</keyword>
<evidence type="ECO:0000256" key="6">
    <source>
        <dbReference type="ARBA" id="ARBA00023163"/>
    </source>
</evidence>
<dbReference type="InterPro" id="IPR013088">
    <property type="entry name" value="Znf_NHR/GATA"/>
</dbReference>
<dbReference type="InterPro" id="IPR000679">
    <property type="entry name" value="Znf_GATA"/>
</dbReference>
<organism evidence="11">
    <name type="scientific">Oppiella nova</name>
    <dbReference type="NCBI Taxonomy" id="334625"/>
    <lineage>
        <taxon>Eukaryota</taxon>
        <taxon>Metazoa</taxon>
        <taxon>Ecdysozoa</taxon>
        <taxon>Arthropoda</taxon>
        <taxon>Chelicerata</taxon>
        <taxon>Arachnida</taxon>
        <taxon>Acari</taxon>
        <taxon>Acariformes</taxon>
        <taxon>Sarcoptiformes</taxon>
        <taxon>Oribatida</taxon>
        <taxon>Brachypylina</taxon>
        <taxon>Oppioidea</taxon>
        <taxon>Oppiidae</taxon>
        <taxon>Oppiella</taxon>
    </lineage>
</organism>
<dbReference type="AlphaFoldDB" id="A0A7R9QXE5"/>
<evidence type="ECO:0000256" key="2">
    <source>
        <dbReference type="ARBA" id="ARBA00022723"/>
    </source>
</evidence>